<evidence type="ECO:0000256" key="1">
    <source>
        <dbReference type="SAM" id="SignalP"/>
    </source>
</evidence>
<keyword evidence="3" id="KW-1185">Reference proteome</keyword>
<evidence type="ECO:0000313" key="2">
    <source>
        <dbReference type="EMBL" id="VTZ49119.1"/>
    </source>
</evidence>
<sequence length="214" mass="22822">MRLSNVIRGARIGFAAAAALGLSGLAGGAAADSGGLLNGFNNFNWKEFFTYHGSKDKDKHEQEQQKEHHLYCPEILVLDGTAASQVHAGTPPTNMNLRYQYALGDVVRECSQQGDQLAIKVGIAGNVLLGPAGSPASFSVPLRVAIVDAKDNEPVVTKLYRVAATIPAGQAQTEFSLVTEPLLVPFTKDHADDDYTIKVGIDEGPEKPAAKHKE</sequence>
<dbReference type="EMBL" id="CABFMQ020000046">
    <property type="protein sequence ID" value="VTZ49119.1"/>
    <property type="molecule type" value="Genomic_DNA"/>
</dbReference>
<name>A0A8B6M3Y3_METTU</name>
<keyword evidence="1" id="KW-0732">Signal</keyword>
<evidence type="ECO:0000313" key="3">
    <source>
        <dbReference type="Proteomes" id="UP000485880"/>
    </source>
</evidence>
<feature type="signal peptide" evidence="1">
    <location>
        <begin position="1"/>
        <end position="31"/>
    </location>
</feature>
<protein>
    <submittedName>
        <fullName evidence="2">Uncharacterized protein</fullName>
    </submittedName>
</protein>
<dbReference type="RefSeq" id="WP_174511543.1">
    <property type="nucleotide sequence ID" value="NZ_CABFMQ020000046.1"/>
</dbReference>
<comment type="caution">
    <text evidence="2">The sequence shown here is derived from an EMBL/GenBank/DDBJ whole genome shotgun (WGS) entry which is preliminary data.</text>
</comment>
<gene>
    <name evidence="2" type="ORF">MPC4_140018</name>
</gene>
<reference evidence="2 3" key="1">
    <citation type="submission" date="2019-05" db="EMBL/GenBank/DDBJ databases">
        <authorList>
            <person name="Farhan Ul Haque M."/>
        </authorList>
    </citation>
    <scope>NUCLEOTIDE SEQUENCE [LARGE SCALE GENOMIC DNA]</scope>
    <source>
        <strain evidence="2">2</strain>
    </source>
</reference>
<accession>A0A8B6M3Y3</accession>
<proteinExistence type="predicted"/>
<dbReference type="AlphaFoldDB" id="A0A8B6M3Y3"/>
<organism evidence="2 3">
    <name type="scientific">Methylocella tundrae</name>
    <dbReference type="NCBI Taxonomy" id="227605"/>
    <lineage>
        <taxon>Bacteria</taxon>
        <taxon>Pseudomonadati</taxon>
        <taxon>Pseudomonadota</taxon>
        <taxon>Alphaproteobacteria</taxon>
        <taxon>Hyphomicrobiales</taxon>
        <taxon>Beijerinckiaceae</taxon>
        <taxon>Methylocella</taxon>
    </lineage>
</organism>
<dbReference type="Proteomes" id="UP000485880">
    <property type="component" value="Unassembled WGS sequence"/>
</dbReference>
<feature type="chain" id="PRO_5032288215" evidence="1">
    <location>
        <begin position="32"/>
        <end position="214"/>
    </location>
</feature>